<reference evidence="2" key="1">
    <citation type="submission" date="2023-04" db="EMBL/GenBank/DDBJ databases">
        <authorList>
            <person name="Vijverberg K."/>
            <person name="Xiong W."/>
            <person name="Schranz E."/>
        </authorList>
    </citation>
    <scope>NUCLEOTIDE SEQUENCE</scope>
</reference>
<keyword evidence="1" id="KW-1133">Transmembrane helix</keyword>
<keyword evidence="1" id="KW-0812">Transmembrane</keyword>
<keyword evidence="1" id="KW-0472">Membrane</keyword>
<gene>
    <name evidence="2" type="ORF">LSALG_LOCUS977</name>
</gene>
<feature type="transmembrane region" description="Helical" evidence="1">
    <location>
        <begin position="37"/>
        <end position="58"/>
    </location>
</feature>
<evidence type="ECO:0000256" key="1">
    <source>
        <dbReference type="SAM" id="Phobius"/>
    </source>
</evidence>
<sequence>MMKINHTNLWLNPLLDVYPKELRMIILVLNNYVLNHALLYSFATLMQWLFIAASTAIYNKTMKIVTFQLMSNKTKKLTKKKLSQILKLPSICMFYDVTTEKSFFFEIILRCLAGRSLGLDKEKLDLYSIVVGLYYGLDIDYASFLCEEFGNLISHSKLATGVSSARFGGLIFRQVYTQEYALFPNDVDIAKFPSMTVPKLLLDDAKILLNVAQISDSMLKLVNPTHQLLVKYRASMDSTPTCILPLKVPSKGVEEEEVVKENVPTKTGKRVLKRTKNTVKKPYESETTKPIEEPIIETVEPIVEKIPMENPTYIIATIAQVGEPDLSSPGSVVSRNRTVLDVVQKLKKRKATPVEDKLEDVFCGIIT</sequence>
<proteinExistence type="predicted"/>
<protein>
    <submittedName>
        <fullName evidence="2">Uncharacterized protein</fullName>
    </submittedName>
</protein>
<evidence type="ECO:0000313" key="3">
    <source>
        <dbReference type="Proteomes" id="UP001177003"/>
    </source>
</evidence>
<dbReference type="EMBL" id="OX465086">
    <property type="protein sequence ID" value="CAI9260128.1"/>
    <property type="molecule type" value="Genomic_DNA"/>
</dbReference>
<evidence type="ECO:0000313" key="2">
    <source>
        <dbReference type="EMBL" id="CAI9260128.1"/>
    </source>
</evidence>
<organism evidence="2 3">
    <name type="scientific">Lactuca saligna</name>
    <name type="common">Willowleaf lettuce</name>
    <dbReference type="NCBI Taxonomy" id="75948"/>
    <lineage>
        <taxon>Eukaryota</taxon>
        <taxon>Viridiplantae</taxon>
        <taxon>Streptophyta</taxon>
        <taxon>Embryophyta</taxon>
        <taxon>Tracheophyta</taxon>
        <taxon>Spermatophyta</taxon>
        <taxon>Magnoliopsida</taxon>
        <taxon>eudicotyledons</taxon>
        <taxon>Gunneridae</taxon>
        <taxon>Pentapetalae</taxon>
        <taxon>asterids</taxon>
        <taxon>campanulids</taxon>
        <taxon>Asterales</taxon>
        <taxon>Asteraceae</taxon>
        <taxon>Cichorioideae</taxon>
        <taxon>Cichorieae</taxon>
        <taxon>Lactucinae</taxon>
        <taxon>Lactuca</taxon>
    </lineage>
</organism>
<dbReference type="AlphaFoldDB" id="A0AA35VHV6"/>
<accession>A0AA35VHV6</accession>
<dbReference type="Proteomes" id="UP001177003">
    <property type="component" value="Chromosome 0"/>
</dbReference>
<name>A0AA35VHV6_LACSI</name>
<keyword evidence="3" id="KW-1185">Reference proteome</keyword>